<protein>
    <recommendedName>
        <fullName evidence="2">histidine kinase</fullName>
        <ecNumber evidence="2">2.7.13.3</ecNumber>
    </recommendedName>
</protein>
<reference evidence="7" key="1">
    <citation type="journal article" date="2014" name="Int. J. Syst. Evol. Microbiol.">
        <title>Complete genome sequence of Corynebacterium casei LMG S-19264T (=DSM 44701T), isolated from a smear-ripened cheese.</title>
        <authorList>
            <consortium name="US DOE Joint Genome Institute (JGI-PGF)"/>
            <person name="Walter F."/>
            <person name="Albersmeier A."/>
            <person name="Kalinowski J."/>
            <person name="Ruckert C."/>
        </authorList>
    </citation>
    <scope>NUCLEOTIDE SEQUENCE</scope>
    <source>
        <strain evidence="7">JCM 4956</strain>
    </source>
</reference>
<dbReference type="CDD" id="cd00075">
    <property type="entry name" value="HATPase"/>
    <property type="match status" value="1"/>
</dbReference>
<dbReference type="PANTHER" id="PTHR43547:SF2">
    <property type="entry name" value="HYBRID SIGNAL TRANSDUCTION HISTIDINE KINASE C"/>
    <property type="match status" value="1"/>
</dbReference>
<comment type="caution">
    <text evidence="7">The sequence shown here is derived from an EMBL/GenBank/DDBJ whole genome shotgun (WGS) entry which is preliminary data.</text>
</comment>
<dbReference type="SMART" id="SM00387">
    <property type="entry name" value="HATPase_c"/>
    <property type="match status" value="1"/>
</dbReference>
<keyword evidence="5" id="KW-0902">Two-component regulatory system</keyword>
<keyword evidence="4" id="KW-0418">Kinase</keyword>
<dbReference type="InterPro" id="IPR036890">
    <property type="entry name" value="HATPase_C_sf"/>
</dbReference>
<organism evidence="7 8">
    <name type="scientific">Streptomyces fructofermentans</name>
    <dbReference type="NCBI Taxonomy" id="152141"/>
    <lineage>
        <taxon>Bacteria</taxon>
        <taxon>Bacillati</taxon>
        <taxon>Actinomycetota</taxon>
        <taxon>Actinomycetes</taxon>
        <taxon>Kitasatosporales</taxon>
        <taxon>Streptomycetaceae</taxon>
        <taxon>Streptomyces</taxon>
    </lineage>
</organism>
<evidence type="ECO:0000256" key="1">
    <source>
        <dbReference type="ARBA" id="ARBA00000085"/>
    </source>
</evidence>
<dbReference type="PRINTS" id="PR00344">
    <property type="entry name" value="BCTRLSENSOR"/>
</dbReference>
<reference evidence="7" key="2">
    <citation type="submission" date="2020-09" db="EMBL/GenBank/DDBJ databases">
        <authorList>
            <person name="Sun Q."/>
            <person name="Ohkuma M."/>
        </authorList>
    </citation>
    <scope>NUCLEOTIDE SEQUENCE</scope>
    <source>
        <strain evidence="7">JCM 4956</strain>
    </source>
</reference>
<feature type="domain" description="Histidine kinase" evidence="6">
    <location>
        <begin position="1"/>
        <end position="164"/>
    </location>
</feature>
<evidence type="ECO:0000313" key="8">
    <source>
        <dbReference type="Proteomes" id="UP000645555"/>
    </source>
</evidence>
<evidence type="ECO:0000259" key="6">
    <source>
        <dbReference type="PROSITE" id="PS50109"/>
    </source>
</evidence>
<accession>A0A918U2K6</accession>
<evidence type="ECO:0000313" key="7">
    <source>
        <dbReference type="EMBL" id="GGX82779.1"/>
    </source>
</evidence>
<dbReference type="PROSITE" id="PS50109">
    <property type="entry name" value="HIS_KIN"/>
    <property type="match status" value="1"/>
</dbReference>
<proteinExistence type="predicted"/>
<evidence type="ECO:0000256" key="5">
    <source>
        <dbReference type="ARBA" id="ARBA00023012"/>
    </source>
</evidence>
<evidence type="ECO:0000256" key="3">
    <source>
        <dbReference type="ARBA" id="ARBA00022553"/>
    </source>
</evidence>
<evidence type="ECO:0000256" key="2">
    <source>
        <dbReference type="ARBA" id="ARBA00012438"/>
    </source>
</evidence>
<dbReference type="SUPFAM" id="SSF55874">
    <property type="entry name" value="ATPase domain of HSP90 chaperone/DNA topoisomerase II/histidine kinase"/>
    <property type="match status" value="1"/>
</dbReference>
<dbReference type="AlphaFoldDB" id="A0A918U2K6"/>
<dbReference type="GO" id="GO:0000155">
    <property type="term" value="F:phosphorelay sensor kinase activity"/>
    <property type="evidence" value="ECO:0007669"/>
    <property type="project" value="TreeGrafter"/>
</dbReference>
<dbReference type="Gene3D" id="3.30.565.10">
    <property type="entry name" value="Histidine kinase-like ATPase, C-terminal domain"/>
    <property type="match status" value="1"/>
</dbReference>
<keyword evidence="8" id="KW-1185">Reference proteome</keyword>
<dbReference type="EC" id="2.7.13.3" evidence="2"/>
<dbReference type="EMBL" id="BMWD01000024">
    <property type="protein sequence ID" value="GGX82779.1"/>
    <property type="molecule type" value="Genomic_DNA"/>
</dbReference>
<dbReference type="InterPro" id="IPR003594">
    <property type="entry name" value="HATPase_dom"/>
</dbReference>
<keyword evidence="3" id="KW-0597">Phosphoprotein</keyword>
<comment type="catalytic activity">
    <reaction evidence="1">
        <text>ATP + protein L-histidine = ADP + protein N-phospho-L-histidine.</text>
        <dbReference type="EC" id="2.7.13.3"/>
    </reaction>
</comment>
<name>A0A918U2K6_9ACTN</name>
<dbReference type="InterPro" id="IPR004358">
    <property type="entry name" value="Sig_transdc_His_kin-like_C"/>
</dbReference>
<sequence length="177" mass="19130">MEISRFDAGAAELTLDDVDLGEFVRRTLVARGWQDRVEAHLPPPGTLRARVDPRRLDVVTANLVGNALRHGAPPVRLTLEVRQEQADTWAVIEVCDKGPGIVEEAMPHIFERFYKASTTRTRSESSGLGLAITSENVHLHGGRIRAANLAGGGAAFTVELPLNRDMAADDDSAAGAR</sequence>
<dbReference type="Pfam" id="PF02518">
    <property type="entry name" value="HATPase_c"/>
    <property type="match status" value="1"/>
</dbReference>
<dbReference type="InterPro" id="IPR005467">
    <property type="entry name" value="His_kinase_dom"/>
</dbReference>
<evidence type="ECO:0000256" key="4">
    <source>
        <dbReference type="ARBA" id="ARBA00022777"/>
    </source>
</evidence>
<dbReference type="PANTHER" id="PTHR43547">
    <property type="entry name" value="TWO-COMPONENT HISTIDINE KINASE"/>
    <property type="match status" value="1"/>
</dbReference>
<keyword evidence="4" id="KW-0808">Transferase</keyword>
<gene>
    <name evidence="7" type="ORF">GCM10010515_57970</name>
</gene>
<dbReference type="Proteomes" id="UP000645555">
    <property type="component" value="Unassembled WGS sequence"/>
</dbReference>